<dbReference type="EMBL" id="CABPSP010000009">
    <property type="protein sequence ID" value="VVE68911.1"/>
    <property type="molecule type" value="Genomic_DNA"/>
</dbReference>
<dbReference type="AlphaFoldDB" id="A0A5E5A5H8"/>
<sequence>MTCTQEQFLKDVGAHAMTVVRDSGTDRHIKFRNTDGGSPYWFEILTWPGALCIRGDMGTYVFSRLADMFEFFRTDDRGDPAKLYINRGYWCEKLQAVDSDGYGRGRADEFSYEKFEKRVKERVESHLEDAEISDERRTELMAEIQEEILSPVLDHRDEGDAFRRMSDFHARDFPDLFADCWEWNCKEYTFHFVWNLYAIAWAIRQYDAAKKATADSLENQNA</sequence>
<reference evidence="1 2" key="1">
    <citation type="submission" date="2019-08" db="EMBL/GenBank/DDBJ databases">
        <authorList>
            <person name="Peeters C."/>
        </authorList>
    </citation>
    <scope>NUCLEOTIDE SEQUENCE [LARGE SCALE GENOMIC DNA]</scope>
    <source>
        <strain evidence="1 2">LMG 31117</strain>
    </source>
</reference>
<name>A0A5E5A5H8_9BURK</name>
<evidence type="ECO:0000313" key="1">
    <source>
        <dbReference type="EMBL" id="VVE68911.1"/>
    </source>
</evidence>
<proteinExistence type="predicted"/>
<protein>
    <submittedName>
        <fullName evidence="1">Uncharacterized protein</fullName>
    </submittedName>
</protein>
<organism evidence="1 2">
    <name type="scientific">Pandoraea anapnoica</name>
    <dbReference type="NCBI Taxonomy" id="2508301"/>
    <lineage>
        <taxon>Bacteria</taxon>
        <taxon>Pseudomonadati</taxon>
        <taxon>Pseudomonadota</taxon>
        <taxon>Betaproteobacteria</taxon>
        <taxon>Burkholderiales</taxon>
        <taxon>Burkholderiaceae</taxon>
        <taxon>Pandoraea</taxon>
    </lineage>
</organism>
<dbReference type="OrthoDB" id="4205565at2"/>
<evidence type="ECO:0000313" key="2">
    <source>
        <dbReference type="Proteomes" id="UP000383122"/>
    </source>
</evidence>
<dbReference type="Proteomes" id="UP000383122">
    <property type="component" value="Unassembled WGS sequence"/>
</dbReference>
<accession>A0A5E5A5H8</accession>
<keyword evidence="2" id="KW-1185">Reference proteome</keyword>
<gene>
    <name evidence="1" type="ORF">PAN31117_03145</name>
</gene>